<proteinExistence type="predicted"/>
<dbReference type="Pfam" id="PF02348">
    <property type="entry name" value="CTP_transf_3"/>
    <property type="match status" value="1"/>
</dbReference>
<dbReference type="PANTHER" id="PTHR42866">
    <property type="entry name" value="3-DEOXY-MANNO-OCTULOSONATE CYTIDYLYLTRANSFERASE"/>
    <property type="match status" value="1"/>
</dbReference>
<evidence type="ECO:0000313" key="5">
    <source>
        <dbReference type="Proteomes" id="UP000234240"/>
    </source>
</evidence>
<keyword evidence="2" id="KW-0548">Nucleotidyltransferase</keyword>
<protein>
    <recommendedName>
        <fullName evidence="6">3-deoxy-manno-octulosonate cytidylyltransferase</fullName>
    </recommendedName>
</protein>
<name>A0A2N5DT30_9GAMM</name>
<evidence type="ECO:0000256" key="1">
    <source>
        <dbReference type="ARBA" id="ARBA00022679"/>
    </source>
</evidence>
<evidence type="ECO:0000256" key="3">
    <source>
        <dbReference type="ARBA" id="ARBA00022985"/>
    </source>
</evidence>
<dbReference type="GO" id="GO:0005829">
    <property type="term" value="C:cytosol"/>
    <property type="evidence" value="ECO:0007669"/>
    <property type="project" value="TreeGrafter"/>
</dbReference>
<keyword evidence="3" id="KW-0448">Lipopolysaccharide biosynthesis</keyword>
<dbReference type="InterPro" id="IPR003329">
    <property type="entry name" value="Cytidylyl_trans"/>
</dbReference>
<comment type="caution">
    <text evidence="4">The sequence shown here is derived from an EMBL/GenBank/DDBJ whole genome shotgun (WGS) entry which is preliminary data.</text>
</comment>
<dbReference type="EMBL" id="PJZF01000061">
    <property type="protein sequence ID" value="PLR29475.1"/>
    <property type="molecule type" value="Genomic_DNA"/>
</dbReference>
<reference evidence="4 5" key="1">
    <citation type="submission" date="2017-12" db="EMBL/GenBank/DDBJ databases">
        <title>Characterization of six clinical isolates of Enterochimera gen. nov., a novel genus of the Yersiniaciae family and the three species Enterochimera arupensis sp. nov., Enterochimera coloradensis sp. nov, and Enterochimera californica sp. nov.</title>
        <authorList>
            <person name="Rossi A."/>
            <person name="Fisher M."/>
        </authorList>
    </citation>
    <scope>NUCLEOTIDE SEQUENCE [LARGE SCALE GENOMIC DNA]</scope>
    <source>
        <strain evidence="5">2015-Iso6</strain>
    </source>
</reference>
<dbReference type="GO" id="GO:0009103">
    <property type="term" value="P:lipopolysaccharide biosynthetic process"/>
    <property type="evidence" value="ECO:0007669"/>
    <property type="project" value="UniProtKB-KW"/>
</dbReference>
<sequence length="277" mass="30423">MLSAAGNRQPFPWSFPMSQSRPARFVVIIPACRPQVHGEFDPLAFACGKPVLFYTIQQAQESGASGVLVATDDADIAHQAQQDGAQALLTKGWSNDMERVADAAAQLLQKGLVDEATVIVSLPANEPLVFGKTIRELVGEFSGSCADVATIGVQGMNLMQGYDPRVVKVITDKHNRAMYFSRASAPVMPGRMAIPTAINHKYRLRQVQVYAFRLSVLTAYAQWGVCPPEYFEDLEQIRLLWNGGSIQVVQLSHMGNLSIHDIKDIERLTKRLSLVIG</sequence>
<dbReference type="Gene3D" id="3.90.550.10">
    <property type="entry name" value="Spore Coat Polysaccharide Biosynthesis Protein SpsA, Chain A"/>
    <property type="match status" value="1"/>
</dbReference>
<gene>
    <name evidence="4" type="ORF">CYR55_22755</name>
</gene>
<evidence type="ECO:0000313" key="4">
    <source>
        <dbReference type="EMBL" id="PLR29475.1"/>
    </source>
</evidence>
<dbReference type="InterPro" id="IPR029044">
    <property type="entry name" value="Nucleotide-diphossugar_trans"/>
</dbReference>
<accession>A0A2N5DT30</accession>
<dbReference type="PANTHER" id="PTHR42866:SF2">
    <property type="entry name" value="3-DEOXY-MANNO-OCTULOSONATE CYTIDYLYLTRANSFERASE, MITOCHONDRIAL"/>
    <property type="match status" value="1"/>
</dbReference>
<dbReference type="GO" id="GO:0008690">
    <property type="term" value="F:3-deoxy-manno-octulosonate cytidylyltransferase activity"/>
    <property type="evidence" value="ECO:0007669"/>
    <property type="project" value="TreeGrafter"/>
</dbReference>
<keyword evidence="5" id="KW-1185">Reference proteome</keyword>
<evidence type="ECO:0008006" key="6">
    <source>
        <dbReference type="Google" id="ProtNLM"/>
    </source>
</evidence>
<evidence type="ECO:0000256" key="2">
    <source>
        <dbReference type="ARBA" id="ARBA00022695"/>
    </source>
</evidence>
<organism evidence="4 5">
    <name type="scientific">Chimaeribacter californicus</name>
    <dbReference type="NCBI Taxonomy" id="2060067"/>
    <lineage>
        <taxon>Bacteria</taxon>
        <taxon>Pseudomonadati</taxon>
        <taxon>Pseudomonadota</taxon>
        <taxon>Gammaproteobacteria</taxon>
        <taxon>Enterobacterales</taxon>
        <taxon>Yersiniaceae</taxon>
        <taxon>Chimaeribacter</taxon>
    </lineage>
</organism>
<dbReference type="AlphaFoldDB" id="A0A2N5DT30"/>
<dbReference type="SUPFAM" id="SSF53448">
    <property type="entry name" value="Nucleotide-diphospho-sugar transferases"/>
    <property type="match status" value="1"/>
</dbReference>
<dbReference type="OrthoDB" id="9815559at2"/>
<dbReference type="Proteomes" id="UP000234240">
    <property type="component" value="Unassembled WGS sequence"/>
</dbReference>
<keyword evidence="1" id="KW-0808">Transferase</keyword>